<dbReference type="Proteomes" id="UP000053398">
    <property type="component" value="Unassembled WGS sequence"/>
</dbReference>
<dbReference type="InterPro" id="IPR000421">
    <property type="entry name" value="FA58C"/>
</dbReference>
<dbReference type="Gene3D" id="2.60.120.260">
    <property type="entry name" value="Galactose-binding domain-like"/>
    <property type="match status" value="1"/>
</dbReference>
<organism evidence="3 4">
    <name type="scientific">Streptomyces corchorusii</name>
    <name type="common">Streptomyces chibaensis</name>
    <dbReference type="NCBI Taxonomy" id="1903"/>
    <lineage>
        <taxon>Bacteria</taxon>
        <taxon>Bacillati</taxon>
        <taxon>Actinomycetota</taxon>
        <taxon>Actinomycetes</taxon>
        <taxon>Kitasatosporales</taxon>
        <taxon>Streptomycetaceae</taxon>
        <taxon>Streptomyces</taxon>
    </lineage>
</organism>
<dbReference type="InterPro" id="IPR008979">
    <property type="entry name" value="Galactose-bd-like_sf"/>
</dbReference>
<dbReference type="CDD" id="cd09214">
    <property type="entry name" value="GH64-like"/>
    <property type="match status" value="1"/>
</dbReference>
<sequence>MSVMASTHRSYSRLRRRPSLTLTLLMALVAALGLTVMAQPPAHAAGTLLSQGRPATASSTENAAFSASQAVDGNEQTRWSSAFTDPQWIQVDLGAQKTITQVTLQWEAAYAKAFALQTATSENGPWTTVYSTTTGAGGVQNLNVDATGRYVRMYGTQRATQYGYSLYEFQVYGSGGGGSDPSGDFWGTTDDIPASSAVMKVKVLNRTNGAYPDSQVYWDYNGEVHSIAERPYVDIVAGPAQRMYFYVGAPKGQYYDFIEFTTGTSSFNGNTTRVDAWGLPLAVRLHSHSGQEIQLGDTQDLFTMSRDQVFQNFRDSVPQPFKVLAQTQAPYRIIAPGSDPSFRAGGANANYFTSYANSVGVGESTSNIFGCAGSLAANASLCAALNRHTANLPASQQQDPSKFYSGDPANWYAKYWHDHGINHLAYGFPYDDVSGQAAYASMDKPQWMEVAVGY</sequence>
<dbReference type="Gene3D" id="2.60.110.10">
    <property type="entry name" value="Thaumatin"/>
    <property type="match status" value="1"/>
</dbReference>
<dbReference type="InterPro" id="IPR006311">
    <property type="entry name" value="TAT_signal"/>
</dbReference>
<keyword evidence="4" id="KW-1185">Reference proteome</keyword>
<comment type="caution">
    <text evidence="3">The sequence shown here is derived from an EMBL/GenBank/DDBJ whole genome shotgun (WGS) entry which is preliminary data.</text>
</comment>
<dbReference type="PROSITE" id="PS50022">
    <property type="entry name" value="FA58C_3"/>
    <property type="match status" value="1"/>
</dbReference>
<reference evidence="3 4" key="1">
    <citation type="submission" date="2015-10" db="EMBL/GenBank/DDBJ databases">
        <title>Draft genome sequence of Streptomyces corchorusii DSM 40340, type strain for the species Streptomyces corchorusii.</title>
        <authorList>
            <person name="Ruckert C."/>
            <person name="Winkler A."/>
            <person name="Kalinowski J."/>
            <person name="Kampfer P."/>
            <person name="Glaeser S."/>
        </authorList>
    </citation>
    <scope>NUCLEOTIDE SEQUENCE [LARGE SCALE GENOMIC DNA]</scope>
    <source>
        <strain evidence="3 4">DSM 40340</strain>
    </source>
</reference>
<dbReference type="PROSITE" id="PS51318">
    <property type="entry name" value="TAT"/>
    <property type="match status" value="1"/>
</dbReference>
<dbReference type="Pfam" id="PF16483">
    <property type="entry name" value="Glyco_hydro_64"/>
    <property type="match status" value="2"/>
</dbReference>
<proteinExistence type="predicted"/>
<dbReference type="EMBL" id="LMWP01000057">
    <property type="protein sequence ID" value="KUN16280.1"/>
    <property type="molecule type" value="Genomic_DNA"/>
</dbReference>
<dbReference type="SUPFAM" id="SSF49785">
    <property type="entry name" value="Galactose-binding domain-like"/>
    <property type="match status" value="1"/>
</dbReference>
<dbReference type="InterPro" id="IPR032477">
    <property type="entry name" value="Glyco_hydro_64"/>
</dbReference>
<dbReference type="InterPro" id="IPR037176">
    <property type="entry name" value="Osmotin/thaumatin-like_sf"/>
</dbReference>
<dbReference type="Pfam" id="PF00754">
    <property type="entry name" value="F5_F8_type_C"/>
    <property type="match status" value="1"/>
</dbReference>
<evidence type="ECO:0000259" key="1">
    <source>
        <dbReference type="PROSITE" id="PS50022"/>
    </source>
</evidence>
<dbReference type="AlphaFoldDB" id="A0A101PRB3"/>
<gene>
    <name evidence="3" type="ORF">AQJ11_39985</name>
</gene>
<dbReference type="PANTHER" id="PTHR38165">
    <property type="match status" value="1"/>
</dbReference>
<evidence type="ECO:0000259" key="2">
    <source>
        <dbReference type="PROSITE" id="PS52006"/>
    </source>
</evidence>
<feature type="domain" description="GH64" evidence="2">
    <location>
        <begin position="164"/>
        <end position="454"/>
    </location>
</feature>
<protein>
    <submittedName>
        <fullName evidence="3">Uncharacterized protein</fullName>
    </submittedName>
</protein>
<dbReference type="PANTHER" id="PTHR38165:SF1">
    <property type="entry name" value="GLUCANASE B"/>
    <property type="match status" value="1"/>
</dbReference>
<name>A0A101PRB3_STRCK</name>
<evidence type="ECO:0000313" key="3">
    <source>
        <dbReference type="EMBL" id="KUN16280.1"/>
    </source>
</evidence>
<dbReference type="InterPro" id="IPR037398">
    <property type="entry name" value="Glyco_hydro_64_fam"/>
</dbReference>
<feature type="domain" description="F5/8 type C" evidence="1">
    <location>
        <begin position="36"/>
        <end position="174"/>
    </location>
</feature>
<dbReference type="PROSITE" id="PS52006">
    <property type="entry name" value="GH64"/>
    <property type="match status" value="1"/>
</dbReference>
<accession>A0A101PRB3</accession>
<evidence type="ECO:0000313" key="4">
    <source>
        <dbReference type="Proteomes" id="UP000053398"/>
    </source>
</evidence>